<proteinExistence type="predicted"/>
<evidence type="ECO:0000313" key="1">
    <source>
        <dbReference type="EMBL" id="QUX20675.1"/>
    </source>
</evidence>
<name>A0ABX8BEK7_9ACTN</name>
<dbReference type="Proteomes" id="UP000676079">
    <property type="component" value="Chromosome"/>
</dbReference>
<evidence type="ECO:0000313" key="2">
    <source>
        <dbReference type="Proteomes" id="UP000676079"/>
    </source>
</evidence>
<reference evidence="1 2" key="1">
    <citation type="submission" date="2021-05" db="EMBL/GenBank/DDBJ databases">
        <title>Direct Submission.</title>
        <authorList>
            <person name="Li K."/>
            <person name="Gao J."/>
        </authorList>
    </citation>
    <scope>NUCLEOTIDE SEQUENCE [LARGE SCALE GENOMIC DNA]</scope>
    <source>
        <strain evidence="1 2">Mg02</strain>
    </source>
</reference>
<keyword evidence="2" id="KW-1185">Reference proteome</keyword>
<dbReference type="RefSeq" id="WP_220561872.1">
    <property type="nucleotide sequence ID" value="NZ_CP074133.1"/>
</dbReference>
<evidence type="ECO:0008006" key="3">
    <source>
        <dbReference type="Google" id="ProtNLM"/>
    </source>
</evidence>
<dbReference type="EMBL" id="CP074133">
    <property type="protein sequence ID" value="QUX20675.1"/>
    <property type="molecule type" value="Genomic_DNA"/>
</dbReference>
<accession>A0ABX8BEK7</accession>
<gene>
    <name evidence="1" type="ORF">KGD84_19500</name>
</gene>
<protein>
    <recommendedName>
        <fullName evidence="3">DUF1616 domain-containing protein</fullName>
    </recommendedName>
</protein>
<organism evidence="1 2">
    <name type="scientific">Nocardiopsis changdeensis</name>
    <dbReference type="NCBI Taxonomy" id="2831969"/>
    <lineage>
        <taxon>Bacteria</taxon>
        <taxon>Bacillati</taxon>
        <taxon>Actinomycetota</taxon>
        <taxon>Actinomycetes</taxon>
        <taxon>Streptosporangiales</taxon>
        <taxon>Nocardiopsidaceae</taxon>
        <taxon>Nocardiopsis</taxon>
    </lineage>
</organism>
<sequence>MRRFAPWIALVLVILFVTLVLGVRSVLVPANRPFEYGDGIRIQLLGISHEDVGGEERVTWGVEVINGTGRPLDLSVSSTCRHAASPWEESGPSALAERSGEEVGLPALLATSVADSCPSPESGRWWVYTLTLEDRTGGTGSRSVVFAGRAH</sequence>